<dbReference type="Proteomes" id="UP000011083">
    <property type="component" value="Unassembled WGS sequence"/>
</dbReference>
<evidence type="ECO:0000313" key="3">
    <source>
        <dbReference type="EMBL" id="ELR13611.1"/>
    </source>
</evidence>
<keyword evidence="1" id="KW-1133">Transmembrane helix</keyword>
<protein>
    <submittedName>
        <fullName evidence="3">Uncharacterized protein</fullName>
    </submittedName>
</protein>
<sequence>MKRVSHRAVHILALCLMAWVVFASGQNKFDVQDTFHVNVAGSFRQDTPSTCDYCDCSAANGCSWVDNSACPSLGFNEPDDNQQRWGECNPIWGVTCNCFGSSGVGFRGVSNVTIVSNPTDGVATKIGRMTHYNNPIAGFSPTQLRLTLSMDAPELSQPFSISYPLNFIETPNTVLANCDPVIQKTSVPCDDRFSFSDLVLTDTFTKDNIEYTLQIVGFVQDDSTDLTPIKGFVTRESNVTYADVYAKIVTACVQSECGPNEVFQAPPVCGCVCAVTDELCQAQHNGNPYWASVNETCGCQCTLTEADCPANSTYDAATCSCGCPLTDDQCNVVDKDFVVSPDPTLCGCVCSSMAVDACRSQGRFWNSSVESCDCYCFVTDQLCEDAYGSGYSADSDACGCVPGGGGLGGGEIAGIAVGAAAGALLLACLFGALAGLLAFLIRRGSMPGIYGVKIDDPGFEGASHSPLYHDPWKGNDNLLRG</sequence>
<dbReference type="NCBIfam" id="NF038131">
    <property type="entry name" value="choice_anch_K"/>
    <property type="match status" value="1"/>
</dbReference>
<feature type="chain" id="PRO_5003989910" evidence="2">
    <location>
        <begin position="26"/>
        <end position="481"/>
    </location>
</feature>
<accession>L8GN22</accession>
<dbReference type="OrthoDB" id="9981160at2759"/>
<keyword evidence="1" id="KW-0472">Membrane</keyword>
<evidence type="ECO:0000256" key="2">
    <source>
        <dbReference type="SAM" id="SignalP"/>
    </source>
</evidence>
<feature type="signal peptide" evidence="2">
    <location>
        <begin position="1"/>
        <end position="25"/>
    </location>
</feature>
<dbReference type="RefSeq" id="XP_004335624.1">
    <property type="nucleotide sequence ID" value="XM_004335576.1"/>
</dbReference>
<keyword evidence="2" id="KW-0732">Signal</keyword>
<keyword evidence="1" id="KW-0812">Transmembrane</keyword>
<feature type="transmembrane region" description="Helical" evidence="1">
    <location>
        <begin position="415"/>
        <end position="441"/>
    </location>
</feature>
<reference evidence="3 4" key="1">
    <citation type="journal article" date="2013" name="Genome Biol.">
        <title>Genome of Acanthamoeba castellanii highlights extensive lateral gene transfer and early evolution of tyrosine kinase signaling.</title>
        <authorList>
            <person name="Clarke M."/>
            <person name="Lohan A.J."/>
            <person name="Liu B."/>
            <person name="Lagkouvardos I."/>
            <person name="Roy S."/>
            <person name="Zafar N."/>
            <person name="Bertelli C."/>
            <person name="Schilde C."/>
            <person name="Kianianmomeni A."/>
            <person name="Burglin T.R."/>
            <person name="Frech C."/>
            <person name="Turcotte B."/>
            <person name="Kopec K.O."/>
            <person name="Synnott J.M."/>
            <person name="Choo C."/>
            <person name="Paponov I."/>
            <person name="Finkler A."/>
            <person name="Soon Heng Tan C."/>
            <person name="Hutchins A.P."/>
            <person name="Weinmeier T."/>
            <person name="Rattei T."/>
            <person name="Chu J.S."/>
            <person name="Gimenez G."/>
            <person name="Irimia M."/>
            <person name="Rigden D.J."/>
            <person name="Fitzpatrick D.A."/>
            <person name="Lorenzo-Morales J."/>
            <person name="Bateman A."/>
            <person name="Chiu C.H."/>
            <person name="Tang P."/>
            <person name="Hegemann P."/>
            <person name="Fromm H."/>
            <person name="Raoult D."/>
            <person name="Greub G."/>
            <person name="Miranda-Saavedra D."/>
            <person name="Chen N."/>
            <person name="Nash P."/>
            <person name="Ginger M.L."/>
            <person name="Horn M."/>
            <person name="Schaap P."/>
            <person name="Caler L."/>
            <person name="Loftus B."/>
        </authorList>
    </citation>
    <scope>NUCLEOTIDE SEQUENCE [LARGE SCALE GENOMIC DNA]</scope>
    <source>
        <strain evidence="3 4">Neff</strain>
    </source>
</reference>
<evidence type="ECO:0000256" key="1">
    <source>
        <dbReference type="SAM" id="Phobius"/>
    </source>
</evidence>
<dbReference type="KEGG" id="acan:ACA1_037830"/>
<dbReference type="VEuPathDB" id="AmoebaDB:ACA1_037830"/>
<organism evidence="3 4">
    <name type="scientific">Acanthamoeba castellanii (strain ATCC 30010 / Neff)</name>
    <dbReference type="NCBI Taxonomy" id="1257118"/>
    <lineage>
        <taxon>Eukaryota</taxon>
        <taxon>Amoebozoa</taxon>
        <taxon>Discosea</taxon>
        <taxon>Longamoebia</taxon>
        <taxon>Centramoebida</taxon>
        <taxon>Acanthamoebidae</taxon>
        <taxon>Acanthamoeba</taxon>
    </lineage>
</organism>
<evidence type="ECO:0000313" key="4">
    <source>
        <dbReference type="Proteomes" id="UP000011083"/>
    </source>
</evidence>
<dbReference type="GeneID" id="14914192"/>
<keyword evidence="4" id="KW-1185">Reference proteome</keyword>
<proteinExistence type="predicted"/>
<gene>
    <name evidence="3" type="ORF">ACA1_037830</name>
</gene>
<dbReference type="EMBL" id="KB008087">
    <property type="protein sequence ID" value="ELR13611.1"/>
    <property type="molecule type" value="Genomic_DNA"/>
</dbReference>
<name>L8GN22_ACACF</name>
<dbReference type="InterPro" id="IPR047995">
    <property type="entry name" value="Choice_anch_K"/>
</dbReference>
<dbReference type="AlphaFoldDB" id="L8GN22"/>